<dbReference type="CDD" id="cd00198">
    <property type="entry name" value="vWFA"/>
    <property type="match status" value="1"/>
</dbReference>
<evidence type="ECO:0000259" key="1">
    <source>
        <dbReference type="SMART" id="SM00327"/>
    </source>
</evidence>
<accession>A0AAD0VAC6</accession>
<dbReference type="RefSeq" id="WP_054068260.1">
    <property type="nucleotide sequence ID" value="NZ_CP031226.1"/>
</dbReference>
<protein>
    <submittedName>
        <fullName evidence="2">Tellurium resistance protein</fullName>
    </submittedName>
</protein>
<keyword evidence="2" id="KW-0614">Plasmid</keyword>
<dbReference type="InterPro" id="IPR019303">
    <property type="entry name" value="vWA_TerF_C"/>
</dbReference>
<proteinExistence type="predicted"/>
<evidence type="ECO:0000313" key="3">
    <source>
        <dbReference type="Proteomes" id="UP000006426"/>
    </source>
</evidence>
<geneLocation type="plasmid" evidence="3">
    <name>pmppla107</name>
</geneLocation>
<dbReference type="InterPro" id="IPR036465">
    <property type="entry name" value="vWFA_dom_sf"/>
</dbReference>
<evidence type="ECO:0000313" key="2">
    <source>
        <dbReference type="EMBL" id="AXH60290.1"/>
    </source>
</evidence>
<dbReference type="InterPro" id="IPR002035">
    <property type="entry name" value="VWF_A"/>
</dbReference>
<dbReference type="SUPFAM" id="SSF53300">
    <property type="entry name" value="vWA-like"/>
    <property type="match status" value="1"/>
</dbReference>
<name>A0AAD0VAC6_PSEAV</name>
<dbReference type="Proteomes" id="UP000006426">
    <property type="component" value="Plasmid pmppla107"/>
</dbReference>
<sequence length="273" mass="29948">MRISLAKVEEEAPELVSAFKQTKISLAKHDHLRDHIARVALVLDISGSMDHLYKSGLVDRLVAKAMPVGLSFDDDGEIDVYAFGVNAYTIGSFGMGEYKSCVSNILSTHQLEGGTRYDRALALLEEKYAGTTDPVFVIFVTDGDTENPDKVSSIIRRMSKLPIFLQFVGLGESIPPEGFDMDGRPDPAPAKKPGFFARLLGATDSSSSPSRTANTSGFKYLCELDGMDGRVIDNCNFFALKDPSSVEDERLYELLMNEYPSWVKDATAKGILN</sequence>
<dbReference type="Pfam" id="PF10138">
    <property type="entry name" value="vWA-TerF-like"/>
    <property type="match status" value="2"/>
</dbReference>
<dbReference type="EMBL" id="CP031226">
    <property type="protein sequence ID" value="AXH60290.1"/>
    <property type="molecule type" value="Genomic_DNA"/>
</dbReference>
<feature type="domain" description="VWFA" evidence="1">
    <location>
        <begin position="36"/>
        <end position="200"/>
    </location>
</feature>
<organism evidence="2 3">
    <name type="scientific">Pseudomonas amygdali pv. lachrymans str. M301315</name>
    <dbReference type="NCBI Taxonomy" id="629260"/>
    <lineage>
        <taxon>Bacteria</taxon>
        <taxon>Pseudomonadati</taxon>
        <taxon>Pseudomonadota</taxon>
        <taxon>Gammaproteobacteria</taxon>
        <taxon>Pseudomonadales</taxon>
        <taxon>Pseudomonadaceae</taxon>
        <taxon>Pseudomonas</taxon>
        <taxon>Pseudomonas amygdali</taxon>
    </lineage>
</organism>
<dbReference type="SMART" id="SM00327">
    <property type="entry name" value="VWA"/>
    <property type="match status" value="1"/>
</dbReference>
<reference evidence="2 3" key="1">
    <citation type="journal article" date="2011" name="PLoS Pathog.">
        <title>Dynamic evolution of pathogenicity revealed by sequencing and comparative genomics of 19 Pseudomonas syringae isolates.</title>
        <authorList>
            <person name="Baltrus D.A."/>
            <person name="Nishimura M.T."/>
            <person name="Romanchuk A."/>
            <person name="Chang J.H."/>
            <person name="Mukhtar M.S."/>
            <person name="Cherkis K."/>
            <person name="Roach J."/>
            <person name="Grant S.R."/>
            <person name="Jones C.D."/>
            <person name="Dangl J.L."/>
        </authorList>
    </citation>
    <scope>NUCLEOTIDE SEQUENCE [LARGE SCALE GENOMIC DNA]</scope>
    <source>
        <strain evidence="2 3">M301315</strain>
    </source>
</reference>
<dbReference type="AlphaFoldDB" id="A0AAD0VAC6"/>
<dbReference type="Gene3D" id="3.40.50.410">
    <property type="entry name" value="von Willebrand factor, type A domain"/>
    <property type="match status" value="1"/>
</dbReference>
<gene>
    <name evidence="2" type="ORF">PLA107_034480</name>
</gene>